<evidence type="ECO:0000256" key="9">
    <source>
        <dbReference type="ARBA" id="ARBA00022989"/>
    </source>
</evidence>
<dbReference type="NCBIfam" id="TIGR01995">
    <property type="entry name" value="PTS-II-ABC-beta"/>
    <property type="match status" value="1"/>
</dbReference>
<dbReference type="InterPro" id="IPR036878">
    <property type="entry name" value="Glu_permease_IIB"/>
</dbReference>
<evidence type="ECO:0000256" key="10">
    <source>
        <dbReference type="ARBA" id="ARBA00023136"/>
    </source>
</evidence>
<dbReference type="PANTHER" id="PTHR30175">
    <property type="entry name" value="PHOSPHOTRANSFERASE SYSTEM TRANSPORT PROTEIN"/>
    <property type="match status" value="1"/>
</dbReference>
<feature type="transmembrane region" description="Helical" evidence="12">
    <location>
        <begin position="383"/>
        <end position="413"/>
    </location>
</feature>
<dbReference type="PROSITE" id="PS00371">
    <property type="entry name" value="PTS_EIIA_TYPE_1_HIS"/>
    <property type="match status" value="1"/>
</dbReference>
<accession>A0AAD1YHF3</accession>
<feature type="domain" description="PTS EIIB type-1" evidence="14">
    <location>
        <begin position="4"/>
        <end position="86"/>
    </location>
</feature>
<dbReference type="Gene3D" id="3.30.1360.60">
    <property type="entry name" value="Glucose permease domain IIB"/>
    <property type="match status" value="1"/>
</dbReference>
<organism evidence="16 17">
    <name type="scientific">Clostridium neonatale</name>
    <dbReference type="NCBI Taxonomy" id="137838"/>
    <lineage>
        <taxon>Bacteria</taxon>
        <taxon>Bacillati</taxon>
        <taxon>Bacillota</taxon>
        <taxon>Clostridia</taxon>
        <taxon>Eubacteriales</taxon>
        <taxon>Clostridiaceae</taxon>
        <taxon>Clostridium</taxon>
    </lineage>
</organism>
<keyword evidence="4" id="KW-0762">Sugar transport</keyword>
<feature type="transmembrane region" description="Helical" evidence="12">
    <location>
        <begin position="286"/>
        <end position="309"/>
    </location>
</feature>
<evidence type="ECO:0000256" key="11">
    <source>
        <dbReference type="PROSITE-ProRule" id="PRU00421"/>
    </source>
</evidence>
<dbReference type="SUPFAM" id="SSF55604">
    <property type="entry name" value="Glucose permease domain IIB"/>
    <property type="match status" value="1"/>
</dbReference>
<keyword evidence="2" id="KW-0813">Transport</keyword>
<evidence type="ECO:0000256" key="7">
    <source>
        <dbReference type="ARBA" id="ARBA00022692"/>
    </source>
</evidence>
<feature type="transmembrane region" description="Helical" evidence="12">
    <location>
        <begin position="145"/>
        <end position="165"/>
    </location>
</feature>
<dbReference type="GO" id="GO:0005886">
    <property type="term" value="C:plasma membrane"/>
    <property type="evidence" value="ECO:0007669"/>
    <property type="project" value="UniProtKB-SubCell"/>
</dbReference>
<dbReference type="InterPro" id="IPR011297">
    <property type="entry name" value="PTS_IIABC_b_glu"/>
</dbReference>
<evidence type="ECO:0000256" key="6">
    <source>
        <dbReference type="ARBA" id="ARBA00022683"/>
    </source>
</evidence>
<feature type="transmembrane region" description="Helical" evidence="12">
    <location>
        <begin position="425"/>
        <end position="445"/>
    </location>
</feature>
<dbReference type="SUPFAM" id="SSF51261">
    <property type="entry name" value="Duplicated hybrid motif"/>
    <property type="match status" value="1"/>
</dbReference>
<dbReference type="InterPro" id="IPR001127">
    <property type="entry name" value="PTS_EIIA_1_perm"/>
</dbReference>
<keyword evidence="10 12" id="KW-0472">Membrane</keyword>
<keyword evidence="3" id="KW-1003">Cell membrane</keyword>
<dbReference type="PROSITE" id="PS01035">
    <property type="entry name" value="PTS_EIIB_TYPE_1_CYS"/>
    <property type="match status" value="1"/>
</dbReference>
<keyword evidence="8" id="KW-0418">Kinase</keyword>
<protein>
    <submittedName>
        <fullName evidence="16">Beta-glucoside PTS system EIICBA component</fullName>
        <ecNumber evidence="16">2.7.1.-</ecNumber>
    </submittedName>
</protein>
<dbReference type="NCBIfam" id="TIGR00830">
    <property type="entry name" value="PTBA"/>
    <property type="match status" value="1"/>
</dbReference>
<dbReference type="Pfam" id="PF02378">
    <property type="entry name" value="PTS_EIIC"/>
    <property type="match status" value="1"/>
</dbReference>
<keyword evidence="7 12" id="KW-0812">Transmembrane</keyword>
<comment type="subcellular location">
    <subcellularLocation>
        <location evidence="1">Cell membrane</location>
        <topology evidence="1">Multi-pass membrane protein</topology>
    </subcellularLocation>
</comment>
<dbReference type="Proteomes" id="UP001189143">
    <property type="component" value="Unassembled WGS sequence"/>
</dbReference>
<dbReference type="GO" id="GO:0015771">
    <property type="term" value="P:trehalose transport"/>
    <property type="evidence" value="ECO:0007669"/>
    <property type="project" value="TreeGrafter"/>
</dbReference>
<dbReference type="GO" id="GO:0016301">
    <property type="term" value="F:kinase activity"/>
    <property type="evidence" value="ECO:0007669"/>
    <property type="project" value="UniProtKB-KW"/>
</dbReference>
<evidence type="ECO:0000256" key="5">
    <source>
        <dbReference type="ARBA" id="ARBA00022679"/>
    </source>
</evidence>
<dbReference type="Gene3D" id="2.70.70.10">
    <property type="entry name" value="Glucose Permease (Domain IIA)"/>
    <property type="match status" value="1"/>
</dbReference>
<dbReference type="InterPro" id="IPR050558">
    <property type="entry name" value="PTS_Sugar-Specific_Components"/>
</dbReference>
<evidence type="ECO:0000256" key="3">
    <source>
        <dbReference type="ARBA" id="ARBA00022475"/>
    </source>
</evidence>
<dbReference type="InterPro" id="IPR018113">
    <property type="entry name" value="PTrfase_EIIB_Cys"/>
</dbReference>
<feature type="transmembrane region" description="Helical" evidence="12">
    <location>
        <begin position="243"/>
        <end position="266"/>
    </location>
</feature>
<feature type="transmembrane region" description="Helical" evidence="12">
    <location>
        <begin position="321"/>
        <end position="345"/>
    </location>
</feature>
<evidence type="ECO:0000256" key="1">
    <source>
        <dbReference type="ARBA" id="ARBA00004651"/>
    </source>
</evidence>
<dbReference type="FunFam" id="2.70.70.10:FF:000001">
    <property type="entry name" value="PTS system glucose-specific IIA component"/>
    <property type="match status" value="1"/>
</dbReference>
<dbReference type="EMBL" id="CAMTCP010000177">
    <property type="protein sequence ID" value="CAI3578406.1"/>
    <property type="molecule type" value="Genomic_DNA"/>
</dbReference>
<gene>
    <name evidence="16" type="ORF">CNEO2_250021</name>
</gene>
<feature type="active site" description="Phosphocysteine intermediate; for EIIB activity" evidence="11">
    <location>
        <position position="26"/>
    </location>
</feature>
<dbReference type="PROSITE" id="PS51103">
    <property type="entry name" value="PTS_EIIC_TYPE_1"/>
    <property type="match status" value="1"/>
</dbReference>
<dbReference type="PROSITE" id="PS51098">
    <property type="entry name" value="PTS_EIIB_TYPE_1"/>
    <property type="match status" value="1"/>
</dbReference>
<dbReference type="PROSITE" id="PS51093">
    <property type="entry name" value="PTS_EIIA_TYPE_1"/>
    <property type="match status" value="1"/>
</dbReference>
<feature type="domain" description="PTS EIIC type-1" evidence="15">
    <location>
        <begin position="106"/>
        <end position="461"/>
    </location>
</feature>
<dbReference type="EC" id="2.7.1.-" evidence="16"/>
<dbReference type="RefSeq" id="WP_125148688.1">
    <property type="nucleotide sequence ID" value="NZ_CAMRXC010000166.1"/>
</dbReference>
<dbReference type="InterPro" id="IPR003352">
    <property type="entry name" value="PTS_EIIC"/>
</dbReference>
<evidence type="ECO:0000256" key="8">
    <source>
        <dbReference type="ARBA" id="ARBA00022777"/>
    </source>
</evidence>
<dbReference type="CDD" id="cd00212">
    <property type="entry name" value="PTS_IIB_glc"/>
    <property type="match status" value="1"/>
</dbReference>
<dbReference type="GO" id="GO:0009401">
    <property type="term" value="P:phosphoenolpyruvate-dependent sugar phosphotransferase system"/>
    <property type="evidence" value="ECO:0007669"/>
    <property type="project" value="UniProtKB-KW"/>
</dbReference>
<dbReference type="InterPro" id="IPR013013">
    <property type="entry name" value="PTS_EIIC_1"/>
</dbReference>
<dbReference type="GO" id="GO:0008982">
    <property type="term" value="F:protein-N(PI)-phosphohistidine-sugar phosphotransferase activity"/>
    <property type="evidence" value="ECO:0007669"/>
    <property type="project" value="InterPro"/>
</dbReference>
<keyword evidence="6" id="KW-0598">Phosphotransferase system</keyword>
<dbReference type="InterPro" id="IPR011055">
    <property type="entry name" value="Dup_hybrid_motif"/>
</dbReference>
<feature type="domain" description="PTS EIIA type-1" evidence="13">
    <location>
        <begin position="484"/>
        <end position="588"/>
    </location>
</feature>
<evidence type="ECO:0000256" key="2">
    <source>
        <dbReference type="ARBA" id="ARBA00022448"/>
    </source>
</evidence>
<dbReference type="InterPro" id="IPR001996">
    <property type="entry name" value="PTS_IIB_1"/>
</dbReference>
<evidence type="ECO:0000256" key="4">
    <source>
        <dbReference type="ARBA" id="ARBA00022597"/>
    </source>
</evidence>
<proteinExistence type="predicted"/>
<dbReference type="GO" id="GO:0090589">
    <property type="term" value="F:protein-phosphocysteine-trehalose phosphotransferase system transporter activity"/>
    <property type="evidence" value="ECO:0007669"/>
    <property type="project" value="TreeGrafter"/>
</dbReference>
<comment type="caution">
    <text evidence="16">The sequence shown here is derived from an EMBL/GenBank/DDBJ whole genome shotgun (WGS) entry which is preliminary data.</text>
</comment>
<evidence type="ECO:0000259" key="13">
    <source>
        <dbReference type="PROSITE" id="PS51093"/>
    </source>
</evidence>
<evidence type="ECO:0000256" key="12">
    <source>
        <dbReference type="SAM" id="Phobius"/>
    </source>
</evidence>
<reference evidence="16" key="1">
    <citation type="submission" date="2022-10" db="EMBL/GenBank/DDBJ databases">
        <authorList>
            <person name="Aires J."/>
            <person name="Mesa V."/>
        </authorList>
    </citation>
    <scope>NUCLEOTIDE SEQUENCE</scope>
    <source>
        <strain evidence="16">Clostridium neonatale JD116</strain>
    </source>
</reference>
<keyword evidence="9 12" id="KW-1133">Transmembrane helix</keyword>
<keyword evidence="5 16" id="KW-0808">Transferase</keyword>
<dbReference type="Pfam" id="PF00367">
    <property type="entry name" value="PTS_EIIB"/>
    <property type="match status" value="1"/>
</dbReference>
<dbReference type="Pfam" id="PF00358">
    <property type="entry name" value="PTS_EIIA_1"/>
    <property type="match status" value="1"/>
</dbReference>
<sequence length="613" mass="66206">MDYKNYVNNLVEALGGVENISSVTHCATRLRFLMIDKSKIKKEKIEALNETVGTVEAQGTFQIIIGTSVVDVYDELIKIKGILADGEDDSNKEDLEKQSKLDKALGTISAIFTPYIPVLASAGIIKGFLALLINVGWLTQESNTYSILSAAGNSLIYFFPILLAFTAAKKFGANPYIGAAIGAALLEPNLTAINITGKTINFIGINFVAQSFENTVIPIILGMWAFSYLEKGLKKVLPKVSQLIIVPLICLVVMVPAILIIFGPIGSFIANGIAFAYQWLLNFSPALMGVLFGGFFIYVIMLGMHWVILPIQLQILASNGVEYSLCSGGLGNYALLGVCLAVLAISKDKQTKTMAASASFVNFLSGVTEPGLYGIVLKNKKYFISLTVAGAVGGLLSGIFGCYITNFAFTGLFGLPAFASSPTSIYYFISVVVTIAIAFILTIILEKSIKSKAQENLNVEKENSVTILNTPVSGNIIELSKVNDPVFSTETMGKGVAVIPDSNTVVSPVDGEITCMFQTKHAIGITTKNGVEILIHIGIDTVRLEGKYFENYIEQGQKVKAGDKLVEFDRENIEKEGLDTIVMLIITNSPNYSDVRLIASNNINVNEPLLEVK</sequence>
<dbReference type="FunFam" id="3.30.1360.60:FF:000001">
    <property type="entry name" value="PTS system glucose-specific IIBC component PtsG"/>
    <property type="match status" value="1"/>
</dbReference>
<evidence type="ECO:0000313" key="17">
    <source>
        <dbReference type="Proteomes" id="UP001189143"/>
    </source>
</evidence>
<evidence type="ECO:0000259" key="15">
    <source>
        <dbReference type="PROSITE" id="PS51103"/>
    </source>
</evidence>
<dbReference type="AlphaFoldDB" id="A0AAD1YHF3"/>
<name>A0AAD1YHF3_9CLOT</name>
<dbReference type="PANTHER" id="PTHR30175:SF1">
    <property type="entry name" value="PTS SYSTEM ARBUTIN-, CELLOBIOSE-, AND SALICIN-SPECIFIC EIIBC COMPONENT-RELATED"/>
    <property type="match status" value="1"/>
</dbReference>
<feature type="transmembrane region" description="Helical" evidence="12">
    <location>
        <begin position="105"/>
        <end position="133"/>
    </location>
</feature>
<evidence type="ECO:0000313" key="16">
    <source>
        <dbReference type="EMBL" id="CAI3578406.1"/>
    </source>
</evidence>
<evidence type="ECO:0000259" key="14">
    <source>
        <dbReference type="PROSITE" id="PS51098"/>
    </source>
</evidence>